<dbReference type="PANTHER" id="PTHR42940:SF8">
    <property type="entry name" value="VACUOLAR PROTEIN SORTING-ASSOCIATED PROTEIN 11"/>
    <property type="match status" value="1"/>
</dbReference>
<organism evidence="9">
    <name type="scientific">Ignisphaera aggregans</name>
    <dbReference type="NCBI Taxonomy" id="334771"/>
    <lineage>
        <taxon>Archaea</taxon>
        <taxon>Thermoproteota</taxon>
        <taxon>Thermoprotei</taxon>
        <taxon>Desulfurococcales</taxon>
        <taxon>Desulfurococcaceae</taxon>
        <taxon>Ignisphaera</taxon>
    </lineage>
</organism>
<feature type="domain" description="Alcohol dehydrogenase-like N-terminal" evidence="7">
    <location>
        <begin position="31"/>
        <end position="142"/>
    </location>
</feature>
<dbReference type="EMBL" id="DTAI01000128">
    <property type="protein sequence ID" value="HGN36784.1"/>
    <property type="molecule type" value="Genomic_DNA"/>
</dbReference>
<protein>
    <submittedName>
        <fullName evidence="9">NAD(P)-dependent alcohol dehydrogenase</fullName>
    </submittedName>
</protein>
<keyword evidence="3" id="KW-0479">Metal-binding</keyword>
<evidence type="ECO:0000259" key="7">
    <source>
        <dbReference type="Pfam" id="PF08240"/>
    </source>
</evidence>
<evidence type="ECO:0000313" key="8">
    <source>
        <dbReference type="EMBL" id="HGN36784.1"/>
    </source>
</evidence>
<feature type="domain" description="Alcohol dehydrogenase-like C-terminal" evidence="6">
    <location>
        <begin position="187"/>
        <end position="312"/>
    </location>
</feature>
<sequence length="357" mass="38872">MSPPKKHRAALIKEFGKPLAIEEIPTPEPRDRQVLIKVLGAGICHTDVHVWRGDWSAAGIPPKLPFILSHEVVGTVVAKGDRVPEDIKEGRGVLVYAWQWARDDPYVAKGLTQLSSYPAHLAIVVDGGLQEYFLVSDYRFLVDVEGLEDLPAAAPLACAGLTTYRAVKRVLPHLEPDDYVAVVGLGGLGCYAIQWVKALAPYVNLIGVAGRDESIEFASKIVRLDAAINTSRVDPVKTIMEITRGRGLKAVVDTVGTEATIAMYTSLLAKMGIHMLVGMIGGEAKISPLLPFIVNERTITGSIVGSLSEQIEVVNAAKRNMINYRAVVTRRLKLEEATEGLEALEKRRALGRQVVVF</sequence>
<keyword evidence="4" id="KW-0862">Zinc</keyword>
<accession>A0A7J3JNW6</accession>
<dbReference type="InterPro" id="IPR013154">
    <property type="entry name" value="ADH-like_N"/>
</dbReference>
<dbReference type="AlphaFoldDB" id="A0A7J3JNW6"/>
<dbReference type="SUPFAM" id="SSF51735">
    <property type="entry name" value="NAD(P)-binding Rossmann-fold domains"/>
    <property type="match status" value="1"/>
</dbReference>
<name>A0A7J3JNW6_9CREN</name>
<proteinExistence type="inferred from homology"/>
<evidence type="ECO:0000256" key="1">
    <source>
        <dbReference type="ARBA" id="ARBA00001947"/>
    </source>
</evidence>
<dbReference type="InterPro" id="IPR036291">
    <property type="entry name" value="NAD(P)-bd_dom_sf"/>
</dbReference>
<reference evidence="9" key="1">
    <citation type="journal article" date="2020" name="mSystems">
        <title>Genome- and Community-Level Interaction Insights into Carbon Utilization and Element Cycling Functions of Hydrothermarchaeota in Hydrothermal Sediment.</title>
        <authorList>
            <person name="Zhou Z."/>
            <person name="Liu Y."/>
            <person name="Xu W."/>
            <person name="Pan J."/>
            <person name="Luo Z.H."/>
            <person name="Li M."/>
        </authorList>
    </citation>
    <scope>NUCLEOTIDE SEQUENCE [LARGE SCALE GENOMIC DNA]</scope>
    <source>
        <strain evidence="8">SpSt-618</strain>
        <strain evidence="9">SpSt-657</strain>
    </source>
</reference>
<comment type="cofactor">
    <cofactor evidence="1">
        <name>Zn(2+)</name>
        <dbReference type="ChEBI" id="CHEBI:29105"/>
    </cofactor>
</comment>
<dbReference type="Gene3D" id="3.40.50.720">
    <property type="entry name" value="NAD(P)-binding Rossmann-like Domain"/>
    <property type="match status" value="1"/>
</dbReference>
<evidence type="ECO:0000256" key="5">
    <source>
        <dbReference type="ARBA" id="ARBA00023002"/>
    </source>
</evidence>
<keyword evidence="5" id="KW-0560">Oxidoreductase</keyword>
<dbReference type="EMBL" id="DTBZ01000015">
    <property type="protein sequence ID" value="HGQ17457.1"/>
    <property type="molecule type" value="Genomic_DNA"/>
</dbReference>
<dbReference type="GO" id="GO:0016491">
    <property type="term" value="F:oxidoreductase activity"/>
    <property type="evidence" value="ECO:0007669"/>
    <property type="project" value="UniProtKB-KW"/>
</dbReference>
<dbReference type="InterPro" id="IPR011032">
    <property type="entry name" value="GroES-like_sf"/>
</dbReference>
<dbReference type="GO" id="GO:0046872">
    <property type="term" value="F:metal ion binding"/>
    <property type="evidence" value="ECO:0007669"/>
    <property type="project" value="UniProtKB-KW"/>
</dbReference>
<dbReference type="SUPFAM" id="SSF50129">
    <property type="entry name" value="GroES-like"/>
    <property type="match status" value="1"/>
</dbReference>
<evidence type="ECO:0000313" key="9">
    <source>
        <dbReference type="EMBL" id="HGQ17457.1"/>
    </source>
</evidence>
<dbReference type="Pfam" id="PF08240">
    <property type="entry name" value="ADH_N"/>
    <property type="match status" value="1"/>
</dbReference>
<dbReference type="Gene3D" id="3.90.180.10">
    <property type="entry name" value="Medium-chain alcohol dehydrogenases, catalytic domain"/>
    <property type="match status" value="1"/>
</dbReference>
<comment type="similarity">
    <text evidence="2">Belongs to the zinc-containing alcohol dehydrogenase family.</text>
</comment>
<dbReference type="InterPro" id="IPR013149">
    <property type="entry name" value="ADH-like_C"/>
</dbReference>
<evidence type="ECO:0000259" key="6">
    <source>
        <dbReference type="Pfam" id="PF00107"/>
    </source>
</evidence>
<evidence type="ECO:0000256" key="3">
    <source>
        <dbReference type="ARBA" id="ARBA00022723"/>
    </source>
</evidence>
<gene>
    <name evidence="8" type="ORF">ENT87_04450</name>
    <name evidence="9" type="ORF">ENU30_00540</name>
</gene>
<evidence type="ECO:0000256" key="4">
    <source>
        <dbReference type="ARBA" id="ARBA00022833"/>
    </source>
</evidence>
<dbReference type="PANTHER" id="PTHR42940">
    <property type="entry name" value="ALCOHOL DEHYDROGENASE 1-RELATED"/>
    <property type="match status" value="1"/>
</dbReference>
<comment type="caution">
    <text evidence="9">The sequence shown here is derived from an EMBL/GenBank/DDBJ whole genome shotgun (WGS) entry which is preliminary data.</text>
</comment>
<dbReference type="Pfam" id="PF00107">
    <property type="entry name" value="ADH_zinc_N"/>
    <property type="match status" value="1"/>
</dbReference>
<evidence type="ECO:0000256" key="2">
    <source>
        <dbReference type="ARBA" id="ARBA00008072"/>
    </source>
</evidence>